<reference evidence="4 5" key="1">
    <citation type="submission" date="2019-11" db="EMBL/GenBank/DDBJ databases">
        <title>Characterisation of Fundicoccus ignavus gen. nov. sp. nov., a novel genus of the family Aerococcaceae isolated from bulk tank milk.</title>
        <authorList>
            <person name="Siebert A."/>
            <person name="Huptas C."/>
            <person name="Wenning M."/>
            <person name="Scherer S."/>
            <person name="Doll E.V."/>
        </authorList>
    </citation>
    <scope>NUCLEOTIDE SEQUENCE [LARGE SCALE GENOMIC DNA]</scope>
    <source>
        <strain evidence="4 5">WS4759</strain>
    </source>
</reference>
<sequence length="317" mass="35245">MTLKEGTYRFVDAYLTDEALSNTEKSVVFFIEFTNTSEEAHAQYYLFTLYLDPMQEVDGAETRLTAVSTPNREGISTYDNGAAALKAGETIIFEVPVALQSLENEVAVIGTSMTDKKDETLFTVKPSELEDLPAEEIDFSHLEGEETSESTESKDESSENESKNDESEGEDEGEESDILAEIETEDGLIKIKEAFIYADDYADSGYSLLIIAEFTNNSGEPLSPSLAFNGAFDLTQETEKQIHRLYSNSGPFERNDIETNKNYRIDLKDGQSIEFETGVELTIEDGEIIFSAGYMSSNEGEEILVLNPQDLETISLD</sequence>
<accession>A0A6I2GGA9</accession>
<proteinExistence type="predicted"/>
<dbReference type="Proteomes" id="UP000430975">
    <property type="component" value="Unassembled WGS sequence"/>
</dbReference>
<dbReference type="InterPro" id="IPR031989">
    <property type="entry name" value="DUF5067"/>
</dbReference>
<comment type="caution">
    <text evidence="4">The sequence shown here is derived from an EMBL/GenBank/DDBJ whole genome shotgun (WGS) entry which is preliminary data.</text>
</comment>
<name>A0A6I2GGA9_9LACT</name>
<keyword evidence="1" id="KW-0732">Signal</keyword>
<dbReference type="EMBL" id="WJQS01000001">
    <property type="protein sequence ID" value="MRI84531.1"/>
    <property type="molecule type" value="Genomic_DNA"/>
</dbReference>
<dbReference type="RefSeq" id="WP_153862983.1">
    <property type="nucleotide sequence ID" value="NZ_WJQS01000001.1"/>
</dbReference>
<evidence type="ECO:0000256" key="1">
    <source>
        <dbReference type="ARBA" id="ARBA00022729"/>
    </source>
</evidence>
<dbReference type="InterPro" id="IPR029050">
    <property type="entry name" value="Immunoprotect_excell_Ig-like"/>
</dbReference>
<feature type="compositionally biased region" description="Acidic residues" evidence="2">
    <location>
        <begin position="167"/>
        <end position="177"/>
    </location>
</feature>
<dbReference type="Gene3D" id="2.60.40.1240">
    <property type="match status" value="2"/>
</dbReference>
<evidence type="ECO:0000259" key="3">
    <source>
        <dbReference type="Pfam" id="PF16729"/>
    </source>
</evidence>
<feature type="compositionally biased region" description="Basic and acidic residues" evidence="2">
    <location>
        <begin position="151"/>
        <end position="166"/>
    </location>
</feature>
<evidence type="ECO:0000313" key="4">
    <source>
        <dbReference type="EMBL" id="MRI84531.1"/>
    </source>
</evidence>
<feature type="domain" description="DUF5067" evidence="3">
    <location>
        <begin position="164"/>
        <end position="289"/>
    </location>
</feature>
<dbReference type="AlphaFoldDB" id="A0A6I2GGA9"/>
<evidence type="ECO:0000313" key="5">
    <source>
        <dbReference type="Proteomes" id="UP000430975"/>
    </source>
</evidence>
<dbReference type="Pfam" id="PF16729">
    <property type="entry name" value="DUF5067"/>
    <property type="match status" value="1"/>
</dbReference>
<protein>
    <submittedName>
        <fullName evidence="4">DUF5067 domain-containing protein</fullName>
    </submittedName>
</protein>
<organism evidence="4 5">
    <name type="scientific">Fundicoccus ignavus</name>
    <dbReference type="NCBI Taxonomy" id="2664442"/>
    <lineage>
        <taxon>Bacteria</taxon>
        <taxon>Bacillati</taxon>
        <taxon>Bacillota</taxon>
        <taxon>Bacilli</taxon>
        <taxon>Lactobacillales</taxon>
        <taxon>Aerococcaceae</taxon>
        <taxon>Fundicoccus</taxon>
    </lineage>
</organism>
<gene>
    <name evidence="4" type="ORF">GIY09_01290</name>
</gene>
<keyword evidence="5" id="KW-1185">Reference proteome</keyword>
<evidence type="ECO:0000256" key="2">
    <source>
        <dbReference type="SAM" id="MobiDB-lite"/>
    </source>
</evidence>
<feature type="region of interest" description="Disordered" evidence="2">
    <location>
        <begin position="133"/>
        <end position="177"/>
    </location>
</feature>